<feature type="transmembrane region" description="Helical" evidence="5">
    <location>
        <begin position="221"/>
        <end position="243"/>
    </location>
</feature>
<evidence type="ECO:0000259" key="6">
    <source>
        <dbReference type="PROSITE" id="PS50850"/>
    </source>
</evidence>
<evidence type="ECO:0000313" key="8">
    <source>
        <dbReference type="Proteomes" id="UP000440578"/>
    </source>
</evidence>
<dbReference type="GO" id="GO:0022857">
    <property type="term" value="F:transmembrane transporter activity"/>
    <property type="evidence" value="ECO:0007669"/>
    <property type="project" value="InterPro"/>
</dbReference>
<dbReference type="EMBL" id="VIIS01000065">
    <property type="protein sequence ID" value="KAF0313895.1"/>
    <property type="molecule type" value="Genomic_DNA"/>
</dbReference>
<evidence type="ECO:0000256" key="2">
    <source>
        <dbReference type="ARBA" id="ARBA00022692"/>
    </source>
</evidence>
<dbReference type="Gene3D" id="1.20.1250.20">
    <property type="entry name" value="MFS general substrate transporter like domains"/>
    <property type="match status" value="1"/>
</dbReference>
<organism evidence="7 8">
    <name type="scientific">Amphibalanus amphitrite</name>
    <name type="common">Striped barnacle</name>
    <name type="synonym">Balanus amphitrite</name>
    <dbReference type="NCBI Taxonomy" id="1232801"/>
    <lineage>
        <taxon>Eukaryota</taxon>
        <taxon>Metazoa</taxon>
        <taxon>Ecdysozoa</taxon>
        <taxon>Arthropoda</taxon>
        <taxon>Crustacea</taxon>
        <taxon>Multicrustacea</taxon>
        <taxon>Cirripedia</taxon>
        <taxon>Thoracica</taxon>
        <taxon>Thoracicalcarea</taxon>
        <taxon>Balanomorpha</taxon>
        <taxon>Balanoidea</taxon>
        <taxon>Balanidae</taxon>
        <taxon>Amphibalaninae</taxon>
        <taxon>Amphibalanus</taxon>
    </lineage>
</organism>
<evidence type="ECO:0000256" key="1">
    <source>
        <dbReference type="ARBA" id="ARBA00004141"/>
    </source>
</evidence>
<evidence type="ECO:0000256" key="3">
    <source>
        <dbReference type="ARBA" id="ARBA00022989"/>
    </source>
</evidence>
<dbReference type="PANTHER" id="PTHR24064">
    <property type="entry name" value="SOLUTE CARRIER FAMILY 22 MEMBER"/>
    <property type="match status" value="1"/>
</dbReference>
<evidence type="ECO:0000313" key="7">
    <source>
        <dbReference type="EMBL" id="KAF0313895.1"/>
    </source>
</evidence>
<dbReference type="Proteomes" id="UP000440578">
    <property type="component" value="Unassembled WGS sequence"/>
</dbReference>
<dbReference type="OrthoDB" id="6894481at2759"/>
<feature type="transmembrane region" description="Helical" evidence="5">
    <location>
        <begin position="139"/>
        <end position="156"/>
    </location>
</feature>
<keyword evidence="2 5" id="KW-0812">Transmembrane</keyword>
<name>A0A6A4X3V1_AMPAM</name>
<dbReference type="PROSITE" id="PS50850">
    <property type="entry name" value="MFS"/>
    <property type="match status" value="1"/>
</dbReference>
<keyword evidence="8" id="KW-1185">Reference proteome</keyword>
<dbReference type="InterPro" id="IPR020846">
    <property type="entry name" value="MFS_dom"/>
</dbReference>
<protein>
    <submittedName>
        <fullName evidence="7">Solute carrier family 22 member 24</fullName>
    </submittedName>
</protein>
<feature type="transmembrane region" description="Helical" evidence="5">
    <location>
        <begin position="163"/>
        <end position="182"/>
    </location>
</feature>
<dbReference type="InterPro" id="IPR036259">
    <property type="entry name" value="MFS_trans_sf"/>
</dbReference>
<dbReference type="InterPro" id="IPR011701">
    <property type="entry name" value="MFS"/>
</dbReference>
<keyword evidence="4 5" id="KW-0472">Membrane</keyword>
<feature type="transmembrane region" description="Helical" evidence="5">
    <location>
        <begin position="188"/>
        <end position="209"/>
    </location>
</feature>
<evidence type="ECO:0000256" key="5">
    <source>
        <dbReference type="SAM" id="Phobius"/>
    </source>
</evidence>
<feature type="domain" description="Major facilitator superfamily (MFS) profile" evidence="6">
    <location>
        <begin position="20"/>
        <end position="266"/>
    </location>
</feature>
<dbReference type="SUPFAM" id="SSF103473">
    <property type="entry name" value="MFS general substrate transporter"/>
    <property type="match status" value="1"/>
</dbReference>
<keyword evidence="3 5" id="KW-1133">Transmembrane helix</keyword>
<sequence length="266" mass="29648">MDVDAILERIGGWGRYQKVLYVLAALPSIVGGMVTLAYSWTAFFMEHRCLVEECEDPSNATYDAPFLRWSTPADADHTWSRCQRYRPTSDGGCTNTSFFTNQTESCSRWVYDKSVMKSTVVSEFNLVCDRETLWPLENSLYFVGVAVGSVLGGALADRYGRRFTLLLCVVMTAAASTAGAFSPNYGTFATLRFFVAVFQYPLFAAPFVLSTEITSVEMRAACGIMMNAFFAIGEALAGVIPIFEKDWSTMQLIFSIPILVFCSYWL</sequence>
<gene>
    <name evidence="7" type="primary">SLC22A24</name>
    <name evidence="7" type="ORF">FJT64_015570</name>
</gene>
<dbReference type="GO" id="GO:0016020">
    <property type="term" value="C:membrane"/>
    <property type="evidence" value="ECO:0007669"/>
    <property type="project" value="UniProtKB-SubCell"/>
</dbReference>
<reference evidence="7 8" key="1">
    <citation type="submission" date="2019-07" db="EMBL/GenBank/DDBJ databases">
        <title>Draft genome assembly of a fouling barnacle, Amphibalanus amphitrite (Darwin, 1854): The first reference genome for Thecostraca.</title>
        <authorList>
            <person name="Kim W."/>
        </authorList>
    </citation>
    <scope>NUCLEOTIDE SEQUENCE [LARGE SCALE GENOMIC DNA]</scope>
    <source>
        <strain evidence="7">SNU_AA5</strain>
        <tissue evidence="7">Soma without cirri and trophi</tissue>
    </source>
</reference>
<comment type="caution">
    <text evidence="7">The sequence shown here is derived from an EMBL/GenBank/DDBJ whole genome shotgun (WGS) entry which is preliminary data.</text>
</comment>
<accession>A0A6A4X3V1</accession>
<evidence type="ECO:0000256" key="4">
    <source>
        <dbReference type="ARBA" id="ARBA00023136"/>
    </source>
</evidence>
<dbReference type="Pfam" id="PF07690">
    <property type="entry name" value="MFS_1"/>
    <property type="match status" value="1"/>
</dbReference>
<feature type="transmembrane region" description="Helical" evidence="5">
    <location>
        <begin position="19"/>
        <end position="40"/>
    </location>
</feature>
<proteinExistence type="predicted"/>
<comment type="subcellular location">
    <subcellularLocation>
        <location evidence="1">Membrane</location>
        <topology evidence="1">Multi-pass membrane protein</topology>
    </subcellularLocation>
</comment>
<feature type="transmembrane region" description="Helical" evidence="5">
    <location>
        <begin position="249"/>
        <end position="265"/>
    </location>
</feature>
<dbReference type="AlphaFoldDB" id="A0A6A4X3V1"/>